<evidence type="ECO:0000313" key="3">
    <source>
        <dbReference type="Proteomes" id="UP000095751"/>
    </source>
</evidence>
<dbReference type="AlphaFoldDB" id="A0A1E7EX87"/>
<dbReference type="InterPro" id="IPR000719">
    <property type="entry name" value="Prot_kinase_dom"/>
</dbReference>
<dbReference type="GO" id="GO:0005524">
    <property type="term" value="F:ATP binding"/>
    <property type="evidence" value="ECO:0007669"/>
    <property type="project" value="InterPro"/>
</dbReference>
<sequence length="335" mass="37338">MPQSYDLNGKVVMGKTKKYLLVGKLIQSSSKRSQIYYAYEADKDGNQPIIGSNRLTVKISNYIDRLSRENKNYNRVASKGRVAFSFFKGSDTCFVRKVDFIPNCDDLAGVTKGIPPGSSALVLESGNQNLRVFLEQPQNKQDGGLSGSELRKAAVNVCRCVEAMHSSGLVWTDLKAENFVLTTDKNGKNQEVKGIDLESCVTFNSNPEDYSPEATPPEFAVAEKQNIGYQFKVQKNYDIWSLGMLLLELSTGKSYFKGKSEDSITKLLANAEMMIIDPKTKSIQLTEQQIYAINDTKLQDLISSCLQFNPNKRPSITQVLFHPYFLTTGIGPISF</sequence>
<dbReference type="InParanoid" id="A0A1E7EX87"/>
<dbReference type="Proteomes" id="UP000095751">
    <property type="component" value="Unassembled WGS sequence"/>
</dbReference>
<dbReference type="Gene3D" id="1.10.510.10">
    <property type="entry name" value="Transferase(Phosphotransferase) domain 1"/>
    <property type="match status" value="1"/>
</dbReference>
<keyword evidence="2" id="KW-0418">Kinase</keyword>
<name>A0A1E7EX87_9STRA</name>
<dbReference type="PROSITE" id="PS50011">
    <property type="entry name" value="PROTEIN_KINASE_DOM"/>
    <property type="match status" value="1"/>
</dbReference>
<proteinExistence type="predicted"/>
<reference evidence="2 3" key="1">
    <citation type="submission" date="2016-09" db="EMBL/GenBank/DDBJ databases">
        <title>Extensive genetic diversity and differential bi-allelic expression allows diatom success in the polar Southern Ocean.</title>
        <authorList>
            <consortium name="DOE Joint Genome Institute"/>
            <person name="Mock T."/>
            <person name="Otillar R.P."/>
            <person name="Strauss J."/>
            <person name="Dupont C."/>
            <person name="Frickenhaus S."/>
            <person name="Maumus F."/>
            <person name="Mcmullan M."/>
            <person name="Sanges R."/>
            <person name="Schmutz J."/>
            <person name="Toseland A."/>
            <person name="Valas R."/>
            <person name="Veluchamy A."/>
            <person name="Ward B.J."/>
            <person name="Allen A."/>
            <person name="Barry K."/>
            <person name="Falciatore A."/>
            <person name="Ferrante M."/>
            <person name="Fortunato A.E."/>
            <person name="Gloeckner G."/>
            <person name="Gruber A."/>
            <person name="Hipkin R."/>
            <person name="Janech M."/>
            <person name="Kroth P."/>
            <person name="Leese F."/>
            <person name="Lindquist E."/>
            <person name="Lyon B.R."/>
            <person name="Martin J."/>
            <person name="Mayer C."/>
            <person name="Parker M."/>
            <person name="Quesneville H."/>
            <person name="Raymond J."/>
            <person name="Uhlig C."/>
            <person name="Valentin K.U."/>
            <person name="Worden A.Z."/>
            <person name="Armbrust E.V."/>
            <person name="Bowler C."/>
            <person name="Green B."/>
            <person name="Moulton V."/>
            <person name="Van Oosterhout C."/>
            <person name="Grigoriev I."/>
        </authorList>
    </citation>
    <scope>NUCLEOTIDE SEQUENCE [LARGE SCALE GENOMIC DNA]</scope>
    <source>
        <strain evidence="2 3">CCMP1102</strain>
    </source>
</reference>
<dbReference type="EMBL" id="KV784371">
    <property type="protein sequence ID" value="OEU10466.1"/>
    <property type="molecule type" value="Genomic_DNA"/>
</dbReference>
<dbReference type="PANTHER" id="PTHR24362">
    <property type="entry name" value="SERINE/THREONINE-PROTEIN KINASE NEK"/>
    <property type="match status" value="1"/>
</dbReference>
<evidence type="ECO:0000313" key="2">
    <source>
        <dbReference type="EMBL" id="OEU10466.1"/>
    </source>
</evidence>
<dbReference type="PANTHER" id="PTHR24362:SF309">
    <property type="entry name" value="PROTEIN KINASE DOMAIN-CONTAINING PROTEIN"/>
    <property type="match status" value="1"/>
</dbReference>
<dbReference type="Pfam" id="PF00069">
    <property type="entry name" value="Pkinase"/>
    <property type="match status" value="1"/>
</dbReference>
<accession>A0A1E7EX87</accession>
<organism evidence="2 3">
    <name type="scientific">Fragilariopsis cylindrus CCMP1102</name>
    <dbReference type="NCBI Taxonomy" id="635003"/>
    <lineage>
        <taxon>Eukaryota</taxon>
        <taxon>Sar</taxon>
        <taxon>Stramenopiles</taxon>
        <taxon>Ochrophyta</taxon>
        <taxon>Bacillariophyta</taxon>
        <taxon>Bacillariophyceae</taxon>
        <taxon>Bacillariophycidae</taxon>
        <taxon>Bacillariales</taxon>
        <taxon>Bacillariaceae</taxon>
        <taxon>Fragilariopsis</taxon>
    </lineage>
</organism>
<dbReference type="GO" id="GO:0004672">
    <property type="term" value="F:protein kinase activity"/>
    <property type="evidence" value="ECO:0007669"/>
    <property type="project" value="InterPro"/>
</dbReference>
<evidence type="ECO:0000259" key="1">
    <source>
        <dbReference type="PROSITE" id="PS50011"/>
    </source>
</evidence>
<gene>
    <name evidence="2" type="ORF">FRACYDRAFT_193802</name>
</gene>
<protein>
    <submittedName>
        <fullName evidence="2">Kinase-like protein</fullName>
    </submittedName>
</protein>
<dbReference type="SUPFAM" id="SSF56112">
    <property type="entry name" value="Protein kinase-like (PK-like)"/>
    <property type="match status" value="1"/>
</dbReference>
<keyword evidence="3" id="KW-1185">Reference proteome</keyword>
<feature type="domain" description="Protein kinase" evidence="1">
    <location>
        <begin position="21"/>
        <end position="325"/>
    </location>
</feature>
<keyword evidence="2" id="KW-0808">Transferase</keyword>
<dbReference type="KEGG" id="fcy:FRACYDRAFT_193802"/>
<dbReference type="InterPro" id="IPR011009">
    <property type="entry name" value="Kinase-like_dom_sf"/>
</dbReference>
<dbReference type="OrthoDB" id="191792at2759"/>
<dbReference type="SMART" id="SM00220">
    <property type="entry name" value="S_TKc"/>
    <property type="match status" value="1"/>
</dbReference>